<keyword evidence="1" id="KW-0812">Transmembrane</keyword>
<keyword evidence="1" id="KW-1133">Transmembrane helix</keyword>
<evidence type="ECO:0000313" key="3">
    <source>
        <dbReference type="Proteomes" id="UP000005459"/>
    </source>
</evidence>
<evidence type="ECO:0000313" key="2">
    <source>
        <dbReference type="EMBL" id="EGV18672.1"/>
    </source>
</evidence>
<dbReference type="EMBL" id="AFWV01000006">
    <property type="protein sequence ID" value="EGV18672.1"/>
    <property type="molecule type" value="Genomic_DNA"/>
</dbReference>
<accession>F9UB54</accession>
<proteinExistence type="predicted"/>
<dbReference type="Proteomes" id="UP000005459">
    <property type="component" value="Unassembled WGS sequence"/>
</dbReference>
<reference evidence="2 3" key="1">
    <citation type="submission" date="2011-06" db="EMBL/GenBank/DDBJ databases">
        <title>The draft genome of Thiocapsa marina 5811.</title>
        <authorList>
            <consortium name="US DOE Joint Genome Institute (JGI-PGF)"/>
            <person name="Lucas S."/>
            <person name="Han J."/>
            <person name="Cheng J.-F."/>
            <person name="Goodwin L."/>
            <person name="Pitluck S."/>
            <person name="Peters L."/>
            <person name="Land M.L."/>
            <person name="Hauser L."/>
            <person name="Vogl K."/>
            <person name="Liu Z."/>
            <person name="Imhoff J."/>
            <person name="Thiel V."/>
            <person name="Frigaard N.-U."/>
            <person name="Bryant D."/>
            <person name="Woyke T.J."/>
        </authorList>
    </citation>
    <scope>NUCLEOTIDE SEQUENCE [LARGE SCALE GENOMIC DNA]</scope>
    <source>
        <strain evidence="2 3">5811</strain>
    </source>
</reference>
<sequence length="42" mass="4608">MPEKTQIAPQTPTRPPWGIRLLGGVLLTFSVGLVSCQAMWIL</sequence>
<name>F9UB54_9GAMM</name>
<gene>
    <name evidence="2" type="ORF">ThimaDRAFT_2090</name>
</gene>
<keyword evidence="1" id="KW-0472">Membrane</keyword>
<keyword evidence="3" id="KW-1185">Reference proteome</keyword>
<dbReference type="AlphaFoldDB" id="F9UB54"/>
<organism evidence="2 3">
    <name type="scientific">Thiocapsa marina 5811</name>
    <dbReference type="NCBI Taxonomy" id="768671"/>
    <lineage>
        <taxon>Bacteria</taxon>
        <taxon>Pseudomonadati</taxon>
        <taxon>Pseudomonadota</taxon>
        <taxon>Gammaproteobacteria</taxon>
        <taxon>Chromatiales</taxon>
        <taxon>Chromatiaceae</taxon>
        <taxon>Thiocapsa</taxon>
    </lineage>
</organism>
<feature type="transmembrane region" description="Helical" evidence="1">
    <location>
        <begin position="21"/>
        <end position="41"/>
    </location>
</feature>
<evidence type="ECO:0000256" key="1">
    <source>
        <dbReference type="SAM" id="Phobius"/>
    </source>
</evidence>
<protein>
    <submittedName>
        <fullName evidence="2">Uncharacterized protein</fullName>
    </submittedName>
</protein>
<dbReference type="STRING" id="768671.ThimaDRAFT_2090"/>